<evidence type="ECO:0000256" key="6">
    <source>
        <dbReference type="PROSITE-ProRule" id="PRU10141"/>
    </source>
</evidence>
<name>A0ABR2H8E3_9EUKA</name>
<dbReference type="Proteomes" id="UP001470230">
    <property type="component" value="Unassembled WGS sequence"/>
</dbReference>
<feature type="binding site" evidence="6">
    <location>
        <position position="233"/>
    </location>
    <ligand>
        <name>ATP</name>
        <dbReference type="ChEBI" id="CHEBI:30616"/>
    </ligand>
</feature>
<keyword evidence="3 6" id="KW-0547">Nucleotide-binding</keyword>
<dbReference type="EMBL" id="JAPFFF010000040">
    <property type="protein sequence ID" value="KAK8841655.1"/>
    <property type="molecule type" value="Genomic_DNA"/>
</dbReference>
<accession>A0ABR2H8E3</accession>
<dbReference type="InterPro" id="IPR017441">
    <property type="entry name" value="Protein_kinase_ATP_BS"/>
</dbReference>
<proteinExistence type="predicted"/>
<feature type="domain" description="Protein kinase" evidence="8">
    <location>
        <begin position="207"/>
        <end position="362"/>
    </location>
</feature>
<evidence type="ECO:0000256" key="2">
    <source>
        <dbReference type="ARBA" id="ARBA00022679"/>
    </source>
</evidence>
<keyword evidence="1" id="KW-0723">Serine/threonine-protein kinase</keyword>
<keyword evidence="2" id="KW-0808">Transferase</keyword>
<dbReference type="Gene3D" id="1.10.510.10">
    <property type="entry name" value="Transferase(Phosphotransferase) domain 1"/>
    <property type="match status" value="1"/>
</dbReference>
<dbReference type="SUPFAM" id="SSF56112">
    <property type="entry name" value="Protein kinase-like (PK-like)"/>
    <property type="match status" value="1"/>
</dbReference>
<keyword evidence="4" id="KW-0418">Kinase</keyword>
<dbReference type="PANTHER" id="PTHR24345:SF0">
    <property type="entry name" value="CELL CYCLE SERINE_THREONINE-PROTEIN KINASE CDC5_MSD2"/>
    <property type="match status" value="1"/>
</dbReference>
<comment type="caution">
    <text evidence="9">The sequence shown here is derived from an EMBL/GenBank/DDBJ whole genome shotgun (WGS) entry which is preliminary data.</text>
</comment>
<dbReference type="Pfam" id="PF00069">
    <property type="entry name" value="Pkinase"/>
    <property type="match status" value="1"/>
</dbReference>
<organism evidence="9 10">
    <name type="scientific">Tritrichomonas musculus</name>
    <dbReference type="NCBI Taxonomy" id="1915356"/>
    <lineage>
        <taxon>Eukaryota</taxon>
        <taxon>Metamonada</taxon>
        <taxon>Parabasalia</taxon>
        <taxon>Tritrichomonadida</taxon>
        <taxon>Tritrichomonadidae</taxon>
        <taxon>Tritrichomonas</taxon>
    </lineage>
</organism>
<gene>
    <name evidence="9" type="ORF">M9Y10_026595</name>
</gene>
<evidence type="ECO:0000256" key="5">
    <source>
        <dbReference type="ARBA" id="ARBA00022840"/>
    </source>
</evidence>
<keyword evidence="10" id="KW-1185">Reference proteome</keyword>
<dbReference type="InterPro" id="IPR011009">
    <property type="entry name" value="Kinase-like_dom_sf"/>
</dbReference>
<evidence type="ECO:0000256" key="1">
    <source>
        <dbReference type="ARBA" id="ARBA00022527"/>
    </source>
</evidence>
<dbReference type="PANTHER" id="PTHR24345">
    <property type="entry name" value="SERINE/THREONINE-PROTEIN KINASE PLK"/>
    <property type="match status" value="1"/>
</dbReference>
<evidence type="ECO:0000256" key="3">
    <source>
        <dbReference type="ARBA" id="ARBA00022741"/>
    </source>
</evidence>
<evidence type="ECO:0000313" key="10">
    <source>
        <dbReference type="Proteomes" id="UP001470230"/>
    </source>
</evidence>
<evidence type="ECO:0000313" key="9">
    <source>
        <dbReference type="EMBL" id="KAK8841655.1"/>
    </source>
</evidence>
<evidence type="ECO:0000256" key="4">
    <source>
        <dbReference type="ARBA" id="ARBA00022777"/>
    </source>
</evidence>
<evidence type="ECO:0000256" key="7">
    <source>
        <dbReference type="SAM" id="MobiDB-lite"/>
    </source>
</evidence>
<protein>
    <recommendedName>
        <fullName evidence="8">Protein kinase domain-containing protein</fullName>
    </recommendedName>
</protein>
<feature type="region of interest" description="Disordered" evidence="7">
    <location>
        <begin position="164"/>
        <end position="193"/>
    </location>
</feature>
<sequence>MPPEVMELSTFIVIDSLSICKVVEAFAVSASPVVFQDINRQSGCQDVFPPEETTITGNVTFLLLGSGTSITFVGVEPPANTPNRKITIFAKPVQPTKIIATPTKVPTPKKTSRCSTPSKSSAPKETESKELISKVTVFKESVPKELESLSEVERLKRMLELKEKEHQNAREKSEMLEKENEELRAESRSKRRPLQLLNQETLEKMKGKKTKLLGTGATSEVFEVTREEKLALKVYKREFLRDNENANENDDDDDNVVNIGIDKMRRFLQEYEVLNQMYHPNVIKAFGFSFGDEENPPAILLEYCPTNLKKKIKRLTNEERINAIVDISSAMKLVHSVSIIHRDLKVESILLDEQKKIKVSDF</sequence>
<keyword evidence="5 6" id="KW-0067">ATP-binding</keyword>
<dbReference type="PROSITE" id="PS00107">
    <property type="entry name" value="PROTEIN_KINASE_ATP"/>
    <property type="match status" value="1"/>
</dbReference>
<evidence type="ECO:0000259" key="8">
    <source>
        <dbReference type="PROSITE" id="PS50011"/>
    </source>
</evidence>
<reference evidence="9 10" key="1">
    <citation type="submission" date="2024-04" db="EMBL/GenBank/DDBJ databases">
        <title>Tritrichomonas musculus Genome.</title>
        <authorList>
            <person name="Alves-Ferreira E."/>
            <person name="Grigg M."/>
            <person name="Lorenzi H."/>
            <person name="Galac M."/>
        </authorList>
    </citation>
    <scope>NUCLEOTIDE SEQUENCE [LARGE SCALE GENOMIC DNA]</scope>
    <source>
        <strain evidence="9 10">EAF2021</strain>
    </source>
</reference>
<feature type="compositionally biased region" description="Basic and acidic residues" evidence="7">
    <location>
        <begin position="164"/>
        <end position="188"/>
    </location>
</feature>
<dbReference type="SMART" id="SM00220">
    <property type="entry name" value="S_TKc"/>
    <property type="match status" value="1"/>
</dbReference>
<dbReference type="PROSITE" id="PS50011">
    <property type="entry name" value="PROTEIN_KINASE_DOM"/>
    <property type="match status" value="1"/>
</dbReference>
<feature type="region of interest" description="Disordered" evidence="7">
    <location>
        <begin position="102"/>
        <end position="130"/>
    </location>
</feature>
<dbReference type="InterPro" id="IPR000719">
    <property type="entry name" value="Prot_kinase_dom"/>
</dbReference>